<feature type="transmembrane region" description="Helical" evidence="1">
    <location>
        <begin position="60"/>
        <end position="80"/>
    </location>
</feature>
<comment type="caution">
    <text evidence="2">The sequence shown here is derived from an EMBL/GenBank/DDBJ whole genome shotgun (WGS) entry which is preliminary data.</text>
</comment>
<feature type="transmembrane region" description="Helical" evidence="1">
    <location>
        <begin position="18"/>
        <end position="40"/>
    </location>
</feature>
<gene>
    <name evidence="2" type="ORF">K4A83_00630</name>
</gene>
<organism evidence="2 3">
    <name type="scientific">Spirulina subsalsa FACHB-351</name>
    <dbReference type="NCBI Taxonomy" id="234711"/>
    <lineage>
        <taxon>Bacteria</taxon>
        <taxon>Bacillati</taxon>
        <taxon>Cyanobacteriota</taxon>
        <taxon>Cyanophyceae</taxon>
        <taxon>Spirulinales</taxon>
        <taxon>Spirulinaceae</taxon>
        <taxon>Spirulina</taxon>
    </lineage>
</organism>
<keyword evidence="1" id="KW-1133">Transmembrane helix</keyword>
<proteinExistence type="predicted"/>
<keyword evidence="3" id="KW-1185">Reference proteome</keyword>
<evidence type="ECO:0000313" key="3">
    <source>
        <dbReference type="Proteomes" id="UP001526426"/>
    </source>
</evidence>
<evidence type="ECO:0000313" key="2">
    <source>
        <dbReference type="EMBL" id="MCW6034783.1"/>
    </source>
</evidence>
<feature type="transmembrane region" description="Helical" evidence="1">
    <location>
        <begin position="251"/>
        <end position="272"/>
    </location>
</feature>
<accession>A0ABT3KZV9</accession>
<dbReference type="EMBL" id="JAIHOM010000002">
    <property type="protein sequence ID" value="MCW6034783.1"/>
    <property type="molecule type" value="Genomic_DNA"/>
</dbReference>
<dbReference type="PANTHER" id="PTHR37305:SF1">
    <property type="entry name" value="MEMBRANE PROTEIN"/>
    <property type="match status" value="1"/>
</dbReference>
<keyword evidence="1" id="KW-0812">Transmembrane</keyword>
<keyword evidence="1" id="KW-0472">Membrane</keyword>
<name>A0ABT3KZV9_9CYAN</name>
<dbReference type="RefSeq" id="WP_265262438.1">
    <property type="nucleotide sequence ID" value="NZ_JAIHOM010000002.1"/>
</dbReference>
<reference evidence="2 3" key="1">
    <citation type="submission" date="2021-08" db="EMBL/GenBank/DDBJ databases">
        <title>Draft genome sequence of Spirulina subsalsa with high tolerance to salinity and hype-accumulation of phycocyanin.</title>
        <authorList>
            <person name="Pei H."/>
            <person name="Jiang L."/>
        </authorList>
    </citation>
    <scope>NUCLEOTIDE SEQUENCE [LARGE SCALE GENOMIC DNA]</scope>
    <source>
        <strain evidence="2 3">FACHB-351</strain>
    </source>
</reference>
<dbReference type="PANTHER" id="PTHR37305">
    <property type="entry name" value="INTEGRAL MEMBRANE PROTEIN-RELATED"/>
    <property type="match status" value="1"/>
</dbReference>
<protein>
    <submittedName>
        <fullName evidence="2">ABC transporter permease subunit</fullName>
    </submittedName>
</protein>
<evidence type="ECO:0000256" key="1">
    <source>
        <dbReference type="SAM" id="Phobius"/>
    </source>
</evidence>
<feature type="transmembrane region" description="Helical" evidence="1">
    <location>
        <begin position="110"/>
        <end position="135"/>
    </location>
</feature>
<feature type="transmembrane region" description="Helical" evidence="1">
    <location>
        <begin position="172"/>
        <end position="194"/>
    </location>
</feature>
<dbReference type="Proteomes" id="UP001526426">
    <property type="component" value="Unassembled WGS sequence"/>
</dbReference>
<sequence length="278" mass="30306">MSLALFWIEVQKLLKRRLFLILLGLMLGLELLLFFGGALLFNVLGNPQMLKASLTFPGGLSLGIALSSNLGGLFLLILAADVANSEYQWRTLHLYLSQGISRVMLVSVRILALIVPALLFVLAPLLLAVVSTLILTPLLGGSFDLAAIQWGSFWVNVARTVLYLVPFSTFAFMLGVLTRSMAVTIIFSLLYVFIAEPVLKSMGDFFGQRLGEITPYLPFQLTNALLGQGGEGVMIAPDESIIPVMALDPNIAGFGVLVWVGFFWLLSLVVLLQQDLTT</sequence>